<dbReference type="Proteomes" id="UP000008783">
    <property type="component" value="Unassembled WGS sequence"/>
</dbReference>
<organism evidence="1 2">
    <name type="scientific">Puccinia graminis f. sp. tritici (strain CRL 75-36-700-3 / race SCCL)</name>
    <name type="common">Black stem rust fungus</name>
    <dbReference type="NCBI Taxonomy" id="418459"/>
    <lineage>
        <taxon>Eukaryota</taxon>
        <taxon>Fungi</taxon>
        <taxon>Dikarya</taxon>
        <taxon>Basidiomycota</taxon>
        <taxon>Pucciniomycotina</taxon>
        <taxon>Pucciniomycetes</taxon>
        <taxon>Pucciniales</taxon>
        <taxon>Pucciniaceae</taxon>
        <taxon>Puccinia</taxon>
    </lineage>
</organism>
<accession>E3L8R2</accession>
<reference key="1">
    <citation type="submission" date="2007-01" db="EMBL/GenBank/DDBJ databases">
        <title>The Genome Sequence of Puccinia graminis f. sp. tritici Strain CRL 75-36-700-3.</title>
        <authorList>
            <consortium name="The Broad Institute Genome Sequencing Platform"/>
            <person name="Birren B."/>
            <person name="Lander E."/>
            <person name="Galagan J."/>
            <person name="Nusbaum C."/>
            <person name="Devon K."/>
            <person name="Cuomo C."/>
            <person name="Jaffe D."/>
            <person name="Butler J."/>
            <person name="Alvarez P."/>
            <person name="Gnerre S."/>
            <person name="Grabherr M."/>
            <person name="Mauceli E."/>
            <person name="Brockman W."/>
            <person name="Young S."/>
            <person name="LaButti K."/>
            <person name="Sykes S."/>
            <person name="DeCaprio D."/>
            <person name="Crawford M."/>
            <person name="Koehrsen M."/>
            <person name="Engels R."/>
            <person name="Montgomery P."/>
            <person name="Pearson M."/>
            <person name="Howarth C."/>
            <person name="Larson L."/>
            <person name="White J."/>
            <person name="Zeng Q."/>
            <person name="Kodira C."/>
            <person name="Yandava C."/>
            <person name="Alvarado L."/>
            <person name="O'Leary S."/>
            <person name="Szabo L."/>
            <person name="Dean R."/>
            <person name="Schein J."/>
        </authorList>
    </citation>
    <scope>NUCLEOTIDE SEQUENCE</scope>
    <source>
        <strain>CRL 75-36-700-3</strain>
    </source>
</reference>
<keyword evidence="2" id="KW-1185">Reference proteome</keyword>
<gene>
    <name evidence="1" type="ORF">PGTG_19029</name>
</gene>
<evidence type="ECO:0000313" key="2">
    <source>
        <dbReference type="Proteomes" id="UP000008783"/>
    </source>
</evidence>
<proteinExistence type="predicted"/>
<evidence type="ECO:0000313" key="1">
    <source>
        <dbReference type="EMBL" id="EFP92911.2"/>
    </source>
</evidence>
<dbReference type="KEGG" id="pgr:PGTG_19029"/>
<dbReference type="GeneID" id="10542720"/>
<dbReference type="AlphaFoldDB" id="E3L8R2"/>
<reference evidence="2" key="2">
    <citation type="journal article" date="2011" name="Proc. Natl. Acad. Sci. U.S.A.">
        <title>Obligate biotrophy features unraveled by the genomic analysis of rust fungi.</title>
        <authorList>
            <person name="Duplessis S."/>
            <person name="Cuomo C.A."/>
            <person name="Lin Y.-C."/>
            <person name="Aerts A."/>
            <person name="Tisserant E."/>
            <person name="Veneault-Fourrey C."/>
            <person name="Joly D.L."/>
            <person name="Hacquard S."/>
            <person name="Amselem J."/>
            <person name="Cantarel B.L."/>
            <person name="Chiu R."/>
            <person name="Coutinho P.M."/>
            <person name="Feau N."/>
            <person name="Field M."/>
            <person name="Frey P."/>
            <person name="Gelhaye E."/>
            <person name="Goldberg J."/>
            <person name="Grabherr M.G."/>
            <person name="Kodira C.D."/>
            <person name="Kohler A."/>
            <person name="Kuees U."/>
            <person name="Lindquist E.A."/>
            <person name="Lucas S.M."/>
            <person name="Mago R."/>
            <person name="Mauceli E."/>
            <person name="Morin E."/>
            <person name="Murat C."/>
            <person name="Pangilinan J.L."/>
            <person name="Park R."/>
            <person name="Pearson M."/>
            <person name="Quesneville H."/>
            <person name="Rouhier N."/>
            <person name="Sakthikumar S."/>
            <person name="Salamov A.A."/>
            <person name="Schmutz J."/>
            <person name="Selles B."/>
            <person name="Shapiro H."/>
            <person name="Tanguay P."/>
            <person name="Tuskan G.A."/>
            <person name="Henrissat B."/>
            <person name="Van de Peer Y."/>
            <person name="Rouze P."/>
            <person name="Ellis J.G."/>
            <person name="Dodds P.N."/>
            <person name="Schein J.E."/>
            <person name="Zhong S."/>
            <person name="Hamelin R.C."/>
            <person name="Grigoriev I.V."/>
            <person name="Szabo L.J."/>
            <person name="Martin F."/>
        </authorList>
    </citation>
    <scope>NUCLEOTIDE SEQUENCE [LARGE SCALE GENOMIC DNA]</scope>
    <source>
        <strain evidence="2">CRL 75-36-700-3 / race SCCL</strain>
    </source>
</reference>
<dbReference type="InParanoid" id="E3L8R2"/>
<sequence>MSRCISPVTGVTGSDPIGNGGVFSPPNLGFAFDSTRLIRHSILIPIAPQLERPVDPSWIQLWHDLNDLSSCIHLDRHGPVSVLQTPLVLGNTQPTPFLQSCR</sequence>
<protein>
    <submittedName>
        <fullName evidence="1">Uncharacterized protein</fullName>
    </submittedName>
</protein>
<dbReference type="EMBL" id="DS178376">
    <property type="protein sequence ID" value="EFP92911.2"/>
    <property type="molecule type" value="Genomic_DNA"/>
</dbReference>
<dbReference type="HOGENOM" id="CLU_2278808_0_0_1"/>
<name>E3L8R2_PUCGT</name>
<dbReference type="VEuPathDB" id="FungiDB:PGTG_19029"/>
<dbReference type="RefSeq" id="XP_003337330.2">
    <property type="nucleotide sequence ID" value="XM_003337282.2"/>
</dbReference>